<sequence>MKTSKITLILLLLCLFSVNVKAQQVPDPDLGLRAQWMRGSLGLLWLPENNYNGNIEGVSIEDFLTQIDHLKTVDFIQVGLASPYIYSPVHTAPHPILEDLWGGDLGPDGKPVNLVVPRASAPDPFLGWLKAIRAAGLKAEVYVNSANLLQWEEFGSAPDVFPDLSDRWKAYCDTDPTVQAFINSQSYHTDGVNDDRRPYMFCYAEFILKEYAMRYGDLIDAWCFDAAHVNIGGGAGDDYSSGDINTQRVYQAFADACHAGNPNAAITFNNGIGDRDSNPFLPYRSPSLFEDYKFGHPFGGAGNMVDPRDPLYTVNFGICEYMRDNNGLPYTNDGIAWNDNVVAHFFPKQSTSSWNDGGVPCLTDAEFVEWNNVGLINGGGITWGTPLVVTNLNNASPNLTLQPYALAQLELVDADLSVNQFPGAPNWARQYTILPEITPGQDYAFDLVEGSDFWDPENVGVTSVEIIAAGAPTWLTIAETSPGVWTLGGTPTETAPTEYIFELKAVDADGERTREVTLKVVTPPNDFTNPGDGSPVWKVTSMDLGTTAAEEFFEYYLQEGVDFYDFEGDDLNVTISSGPNWINLEKLSSGIWYLSGTPEEVHIGDTNFNLNLSDGVNSIENDMKLTVGPIDISKGVSVMVKATTLTNYGIGSVATMISETQTVPDGVATYKISVDVTPPSDKAVISGASGGDSTDYSWGIGDGTAGISDLIFLGTTSDWVENISNIQIIDFNANGGTLTVDKLMTSFKSVFVRNGQSGTDNVSVKVGGVETIIGKTSQVLDGVYLSTETGIDNIQEFSIGTGNTGAKNKWSIESIGVLVKFDETLSINDNSNDDITSFKLYPNPATNEVVLNMPIHSVRVMDITGKVVKVYNSEIQKLDVSQLAPGVYFLKGRSTAGKTLVKKFVKKN</sequence>
<dbReference type="Proteomes" id="UP001647509">
    <property type="component" value="Unassembled WGS sequence"/>
</dbReference>
<evidence type="ECO:0000313" key="2">
    <source>
        <dbReference type="Proteomes" id="UP001647509"/>
    </source>
</evidence>
<keyword evidence="2" id="KW-1185">Reference proteome</keyword>
<organism evidence="1 2">
    <name type="scientific">Pseudotamlana agarivorans</name>
    <dbReference type="NCBI Taxonomy" id="481183"/>
    <lineage>
        <taxon>Bacteria</taxon>
        <taxon>Pseudomonadati</taxon>
        <taxon>Bacteroidota</taxon>
        <taxon>Flavobacteriia</taxon>
        <taxon>Flavobacteriales</taxon>
        <taxon>Flavobacteriaceae</taxon>
        <taxon>Pseudotamlana</taxon>
    </lineage>
</organism>
<gene>
    <name evidence="1" type="ORF">KO493_09390</name>
</gene>
<proteinExistence type="predicted"/>
<evidence type="ECO:0000313" key="1">
    <source>
        <dbReference type="EMBL" id="MBU2950911.1"/>
    </source>
</evidence>
<accession>A0ACC5U9G0</accession>
<dbReference type="EMBL" id="JAHKPD010000013">
    <property type="protein sequence ID" value="MBU2950911.1"/>
    <property type="molecule type" value="Genomic_DNA"/>
</dbReference>
<reference evidence="1" key="1">
    <citation type="submission" date="2021-05" db="EMBL/GenBank/DDBJ databases">
        <title>Draft genomes of bacteria isolated from model marine particles.</title>
        <authorList>
            <person name="Datta M.S."/>
            <person name="Schwartzman J.A."/>
            <person name="Enke T.N."/>
            <person name="Saavedra J."/>
            <person name="Cermak N."/>
            <person name="Cordero O.X."/>
        </authorList>
    </citation>
    <scope>NUCLEOTIDE SEQUENCE</scope>
    <source>
        <strain evidence="1">I2M19</strain>
    </source>
</reference>
<protein>
    <submittedName>
        <fullName evidence="1">T9SS type A sorting domain-containing protein</fullName>
    </submittedName>
</protein>
<name>A0ACC5U9G0_9FLAO</name>
<comment type="caution">
    <text evidence="1">The sequence shown here is derived from an EMBL/GenBank/DDBJ whole genome shotgun (WGS) entry which is preliminary data.</text>
</comment>